<reference evidence="1 2" key="1">
    <citation type="submission" date="2024-07" db="EMBL/GenBank/DDBJ databases">
        <title>Characterization of a bacterium isolated from hydrolysated instant sea cucumber by whole-genome sequencing and metabolomics.</title>
        <authorList>
            <person name="Luo X."/>
            <person name="Zhang Z."/>
            <person name="Zheng Z."/>
            <person name="Zhang W."/>
            <person name="Ming T."/>
            <person name="Jiao L."/>
            <person name="Su X."/>
            <person name="Kong F."/>
            <person name="Xu J."/>
        </authorList>
    </citation>
    <scope>NUCLEOTIDE SEQUENCE [LARGE SCALE GENOMIC DNA]</scope>
    <source>
        <strain evidence="1 2">XL-2024</strain>
    </source>
</reference>
<keyword evidence="2" id="KW-1185">Reference proteome</keyword>
<organism evidence="1 2">
    <name type="scientific">Lysinibacillus xylanilyticus</name>
    <dbReference type="NCBI Taxonomy" id="582475"/>
    <lineage>
        <taxon>Bacteria</taxon>
        <taxon>Bacillati</taxon>
        <taxon>Bacillota</taxon>
        <taxon>Bacilli</taxon>
        <taxon>Bacillales</taxon>
        <taxon>Bacillaceae</taxon>
        <taxon>Lysinibacillus</taxon>
    </lineage>
</organism>
<name>A0ABV3VQA3_9BACI</name>
<dbReference type="EMBL" id="JBFRHK010000001">
    <property type="protein sequence ID" value="MEX3743552.1"/>
    <property type="molecule type" value="Genomic_DNA"/>
</dbReference>
<dbReference type="RefSeq" id="WP_368634602.1">
    <property type="nucleotide sequence ID" value="NZ_JBFRHK010000001.1"/>
</dbReference>
<comment type="caution">
    <text evidence="1">The sequence shown here is derived from an EMBL/GenBank/DDBJ whole genome shotgun (WGS) entry which is preliminary data.</text>
</comment>
<evidence type="ECO:0000313" key="1">
    <source>
        <dbReference type="EMBL" id="MEX3743552.1"/>
    </source>
</evidence>
<proteinExistence type="predicted"/>
<accession>A0ABV3VQA3</accession>
<protein>
    <submittedName>
        <fullName evidence="1">Uncharacterized protein</fullName>
    </submittedName>
</protein>
<evidence type="ECO:0000313" key="2">
    <source>
        <dbReference type="Proteomes" id="UP001558534"/>
    </source>
</evidence>
<sequence>MQNTILNISALVSDFREDTNKMYKVIGELEHLFRYGNVENEYGIDLEVSELEDYLKSYIEAMHVKICMVLEFYNLEKLYNQYLEEYNGFSKTEINYYSEVDVMDSPIYGMMNRYIRALGFIENSNNPTNTIQLQNVLKSDIDNKVDVNTQQSITNNTTDLVNILDRLKEINFLNEIKDKEYRLLVGELENSANETDASLLNKNLTKIKEFLATTGSDYIKDEIKNKIPIVLRMITEFFSG</sequence>
<gene>
    <name evidence="1" type="ORF">AB1300_00225</name>
</gene>
<dbReference type="Proteomes" id="UP001558534">
    <property type="component" value="Unassembled WGS sequence"/>
</dbReference>